<evidence type="ECO:0008006" key="2">
    <source>
        <dbReference type="Google" id="ProtNLM"/>
    </source>
</evidence>
<organism evidence="1">
    <name type="scientific">Spironucleus salmonicida</name>
    <dbReference type="NCBI Taxonomy" id="348837"/>
    <lineage>
        <taxon>Eukaryota</taxon>
        <taxon>Metamonada</taxon>
        <taxon>Diplomonadida</taxon>
        <taxon>Hexamitidae</taxon>
        <taxon>Hexamitinae</taxon>
        <taxon>Spironucleus</taxon>
    </lineage>
</organism>
<reference evidence="1" key="1">
    <citation type="journal article" date="2014" name="PLoS Genet.">
        <title>The Genome of Spironucleus salmonicida Highlights a Fish Pathogen Adapted to Fluctuating Environments.</title>
        <authorList>
            <person name="Xu F."/>
            <person name="Jerlstrom-Hultqvist J."/>
            <person name="Einarsson E."/>
            <person name="Astvaldsson A."/>
            <person name="Svard S.G."/>
            <person name="Andersson J.O."/>
        </authorList>
    </citation>
    <scope>NUCLEOTIDE SEQUENCE</scope>
</reference>
<proteinExistence type="predicted"/>
<dbReference type="AlphaFoldDB" id="V6LT18"/>
<protein>
    <recommendedName>
        <fullName evidence="2">Calponin homology (CH) domain-containing protein</fullName>
    </recommendedName>
</protein>
<gene>
    <name evidence="1" type="ORF">SS50377_12118</name>
</gene>
<sequence>MIIKPLGPKLIFDTEFYDQEVYNSLQITQSRDQNNYLTPKQISTLKLLEVFLNPNEIKYMRKQNMDFCNVTKHAIANSLSSGVVFCIIISKFLQDLQFILNPKTEKERKINFNCVSSFLESQNISTSEVSIENFDVIMDLAQQLLQKVQKIQVQTAITSQVQTKVNQTLICKNQQKVDKFTPNWVIKKINDTNIENKLEFINQNNDIFQKVEFFNTRYNSSMNFLENTAQNGTIYVKILQSSGYNISIEKPQTIANCKNNIQGVLNLLIKLGIKKVPNLEQILKHDLFSVILLLYIVIGISTNFGLIQPPSYKKIIDFIKCLEIEINNIDQIIPLMQNGVIIRQFLKRMFIFQNIDIHLPKSDRMLRTKSQCLNYLQKLKAIAADGNIIILQNVADICDNNLIIIKKELEHYIEIYTLNNGIILDFQSISPNFIKYGGIQPIYLIDNLYLNQQFLNLEILYPNIQLQKITQNDQQLQQ</sequence>
<evidence type="ECO:0000313" key="1">
    <source>
        <dbReference type="EMBL" id="EST47720.1"/>
    </source>
</evidence>
<name>V6LT18_9EUKA</name>
<accession>V6LT18</accession>
<dbReference type="EMBL" id="KI546035">
    <property type="protein sequence ID" value="EST47720.1"/>
    <property type="molecule type" value="Genomic_DNA"/>
</dbReference>